<keyword evidence="3" id="KW-0645">Protease</keyword>
<dbReference type="InterPro" id="IPR024079">
    <property type="entry name" value="MetalloPept_cat_dom_sf"/>
</dbReference>
<evidence type="ECO:0000256" key="2">
    <source>
        <dbReference type="ARBA" id="ARBA00007357"/>
    </source>
</evidence>
<dbReference type="CDD" id="cd08662">
    <property type="entry name" value="M13"/>
    <property type="match status" value="1"/>
</dbReference>
<comment type="cofactor">
    <cofactor evidence="1">
        <name>Zn(2+)</name>
        <dbReference type="ChEBI" id="CHEBI:29105"/>
    </cofactor>
</comment>
<evidence type="ECO:0000313" key="11">
    <source>
        <dbReference type="Proteomes" id="UP000072083"/>
    </source>
</evidence>
<dbReference type="InterPro" id="IPR042089">
    <property type="entry name" value="Peptidase_M13_dom_2"/>
</dbReference>
<reference evidence="10 11" key="1">
    <citation type="submission" date="2016-02" db="EMBL/GenBank/DDBJ databases">
        <authorList>
            <consortium name="Pathogen Informatics"/>
        </authorList>
    </citation>
    <scope>NUCLEOTIDE SEQUENCE [LARGE SCALE GENOMIC DNA]</scope>
    <source>
        <strain evidence="10 11">LSS44</strain>
    </source>
</reference>
<keyword evidence="6" id="KW-0862">Zinc</keyword>
<dbReference type="Pfam" id="PF05649">
    <property type="entry name" value="Peptidase_M13_N"/>
    <property type="match status" value="1"/>
</dbReference>
<dbReference type="PROSITE" id="PS51885">
    <property type="entry name" value="NEPRILYSIN"/>
    <property type="match status" value="1"/>
</dbReference>
<evidence type="ECO:0000256" key="5">
    <source>
        <dbReference type="ARBA" id="ARBA00022801"/>
    </source>
</evidence>
<dbReference type="PRINTS" id="PR00786">
    <property type="entry name" value="NEPRILYSIN"/>
</dbReference>
<dbReference type="Gene3D" id="3.40.390.10">
    <property type="entry name" value="Collagenase (Catalytic Domain)"/>
    <property type="match status" value="1"/>
</dbReference>
<feature type="domain" description="Peptidase M13 C-terminal" evidence="8">
    <location>
        <begin position="491"/>
        <end position="679"/>
    </location>
</feature>
<keyword evidence="5 10" id="KW-0378">Hydrolase</keyword>
<dbReference type="Pfam" id="PF01431">
    <property type="entry name" value="Peptidase_M13"/>
    <property type="match status" value="1"/>
</dbReference>
<dbReference type="GO" id="GO:0016485">
    <property type="term" value="P:protein processing"/>
    <property type="evidence" value="ECO:0007669"/>
    <property type="project" value="TreeGrafter"/>
</dbReference>
<evidence type="ECO:0000256" key="1">
    <source>
        <dbReference type="ARBA" id="ARBA00001947"/>
    </source>
</evidence>
<evidence type="ECO:0000256" key="6">
    <source>
        <dbReference type="ARBA" id="ARBA00022833"/>
    </source>
</evidence>
<dbReference type="SUPFAM" id="SSF55486">
    <property type="entry name" value="Metalloproteases ('zincins'), catalytic domain"/>
    <property type="match status" value="1"/>
</dbReference>
<dbReference type="GO" id="GO:0004222">
    <property type="term" value="F:metalloendopeptidase activity"/>
    <property type="evidence" value="ECO:0007669"/>
    <property type="project" value="InterPro"/>
</dbReference>
<dbReference type="GO" id="GO:0046872">
    <property type="term" value="F:metal ion binding"/>
    <property type="evidence" value="ECO:0007669"/>
    <property type="project" value="UniProtKB-KW"/>
</dbReference>
<dbReference type="Gene3D" id="1.10.1380.10">
    <property type="entry name" value="Neutral endopeptidase , domain2"/>
    <property type="match status" value="1"/>
</dbReference>
<keyword evidence="4" id="KW-0479">Metal-binding</keyword>
<dbReference type="EC" id="3.4.24.-" evidence="10"/>
<keyword evidence="7" id="KW-0482">Metalloprotease</keyword>
<accession>A0A0Z8F8Z4</accession>
<dbReference type="PANTHER" id="PTHR11733:SF167">
    <property type="entry name" value="FI17812P1-RELATED"/>
    <property type="match status" value="1"/>
</dbReference>
<gene>
    <name evidence="10" type="primary">pepO_1</name>
    <name evidence="10" type="ORF">ERS132406_00759</name>
</gene>
<dbReference type="GO" id="GO:0005886">
    <property type="term" value="C:plasma membrane"/>
    <property type="evidence" value="ECO:0007669"/>
    <property type="project" value="TreeGrafter"/>
</dbReference>
<dbReference type="InterPro" id="IPR000718">
    <property type="entry name" value="Peptidase_M13"/>
</dbReference>
<dbReference type="EMBL" id="FIGZ01000005">
    <property type="protein sequence ID" value="CYU76102.1"/>
    <property type="molecule type" value="Genomic_DNA"/>
</dbReference>
<protein>
    <submittedName>
        <fullName evidence="10">Putative endopeptidase</fullName>
        <ecNumber evidence="10">3.4.24.-</ecNumber>
    </submittedName>
</protein>
<proteinExistence type="inferred from homology"/>
<evidence type="ECO:0000259" key="9">
    <source>
        <dbReference type="Pfam" id="PF05649"/>
    </source>
</evidence>
<sequence>MYGDEIVVLSTLTIKRKDRNHEKKLKFSLVAVACATFLTACGTSNSSAPKAGEATPQTDFHSYINAQWLKNTKLGAGESQIDNLSQLSEKTQEAIQEMIDQLDMDYSKLQAGSDEKKLIDFYRLAADFDTRNKLGLEPIKPYLEEIKKASTMEELNKILVALYGKNIRNLLHINVTQDIKDSNKNTIYVDPHELSFPKENYDGTDEFSLKNQKAFKAYLQEVFSLAGESSKEASSKADLLFNLEKEMAAVQRPKEEANNFEAMYNEKTWDEVKALVPNLPIAELVSELGLQNAPTTVVSEPDALKKLNELYQEKNLDALKALLQYRVIAHYNDYLSSNLIEAKAKYDGVATGAVDTPSQEEVAQAAIDANFSDMIGKVYVKHHFSEESKANILSMVQEIKATYAERIKAVQWMSEETKMRALKKLDTLVVKIGYPDQWKDYSQLAIQSKEEGGSLLSNFDMVKTLELREEMGQFGKPFDKSQFGMPSHTVNAYYSPTNNEIVFPAGILQAPLYDPKASPEENLGGIGAVIGHEISHAFDKAGSQFDEKGNLVNWWKPEDLEKFNKKVQQAADIYSKLEVAPGYYVNGEISTGEIMADLGGLTVAIDIAQKKGYNTKKVFESYGKAWREVTTKEFAIASISDEHPPAKYRVNNIVNQIDQFYTDFNVKEGDPMYVKPEDRLRVW</sequence>
<evidence type="ECO:0000256" key="4">
    <source>
        <dbReference type="ARBA" id="ARBA00022723"/>
    </source>
</evidence>
<evidence type="ECO:0000259" key="8">
    <source>
        <dbReference type="Pfam" id="PF01431"/>
    </source>
</evidence>
<evidence type="ECO:0000256" key="3">
    <source>
        <dbReference type="ARBA" id="ARBA00022670"/>
    </source>
</evidence>
<dbReference type="InterPro" id="IPR018497">
    <property type="entry name" value="Peptidase_M13_C"/>
</dbReference>
<dbReference type="AlphaFoldDB" id="A0A0Z8F8Z4"/>
<comment type="similarity">
    <text evidence="2">Belongs to the peptidase M13 family.</text>
</comment>
<dbReference type="Proteomes" id="UP000072083">
    <property type="component" value="Unassembled WGS sequence"/>
</dbReference>
<evidence type="ECO:0000256" key="7">
    <source>
        <dbReference type="ARBA" id="ARBA00023049"/>
    </source>
</evidence>
<organism evidence="10 11">
    <name type="scientific">Streptococcus suis</name>
    <dbReference type="NCBI Taxonomy" id="1307"/>
    <lineage>
        <taxon>Bacteria</taxon>
        <taxon>Bacillati</taxon>
        <taxon>Bacillota</taxon>
        <taxon>Bacilli</taxon>
        <taxon>Lactobacillales</taxon>
        <taxon>Streptococcaceae</taxon>
        <taxon>Streptococcus</taxon>
    </lineage>
</organism>
<dbReference type="PANTHER" id="PTHR11733">
    <property type="entry name" value="ZINC METALLOPROTEASE FAMILY M13 NEPRILYSIN-RELATED"/>
    <property type="match status" value="1"/>
</dbReference>
<name>A0A0Z8F8Z4_STRSU</name>
<dbReference type="InterPro" id="IPR008753">
    <property type="entry name" value="Peptidase_M13_N"/>
</dbReference>
<evidence type="ECO:0000313" key="10">
    <source>
        <dbReference type="EMBL" id="CYU76102.1"/>
    </source>
</evidence>
<feature type="domain" description="Peptidase M13 N-terminal" evidence="9">
    <location>
        <begin position="56"/>
        <end position="435"/>
    </location>
</feature>